<gene>
    <name evidence="5" type="ORF">MEDL_15360</name>
</gene>
<comment type="caution">
    <text evidence="5">The sequence shown here is derived from an EMBL/GenBank/DDBJ whole genome shotgun (WGS) entry which is preliminary data.</text>
</comment>
<protein>
    <recommendedName>
        <fullName evidence="4">C-type lectin domain-containing protein</fullName>
    </recommendedName>
</protein>
<evidence type="ECO:0000313" key="5">
    <source>
        <dbReference type="EMBL" id="CAG2200705.1"/>
    </source>
</evidence>
<proteinExistence type="predicted"/>
<dbReference type="SMART" id="SM00034">
    <property type="entry name" value="CLECT"/>
    <property type="match status" value="1"/>
</dbReference>
<dbReference type="InterPro" id="IPR016187">
    <property type="entry name" value="CTDL_fold"/>
</dbReference>
<keyword evidence="3" id="KW-0732">Signal</keyword>
<dbReference type="InterPro" id="IPR018378">
    <property type="entry name" value="C-type_lectin_CS"/>
</dbReference>
<dbReference type="OrthoDB" id="7357196at2759"/>
<dbReference type="SUPFAM" id="SSF56436">
    <property type="entry name" value="C-type lectin-like"/>
    <property type="match status" value="1"/>
</dbReference>
<evidence type="ECO:0000256" key="1">
    <source>
        <dbReference type="ARBA" id="ARBA00023157"/>
    </source>
</evidence>
<dbReference type="InterPro" id="IPR016186">
    <property type="entry name" value="C-type_lectin-like/link_sf"/>
</dbReference>
<dbReference type="AlphaFoldDB" id="A0A8S3QY16"/>
<accession>A0A8S3QY16</accession>
<feature type="chain" id="PRO_5035778002" description="C-type lectin domain-containing protein" evidence="3">
    <location>
        <begin position="24"/>
        <end position="311"/>
    </location>
</feature>
<feature type="signal peptide" evidence="3">
    <location>
        <begin position="1"/>
        <end position="23"/>
    </location>
</feature>
<dbReference type="InterPro" id="IPR001304">
    <property type="entry name" value="C-type_lectin-like"/>
</dbReference>
<evidence type="ECO:0000256" key="2">
    <source>
        <dbReference type="SAM" id="Phobius"/>
    </source>
</evidence>
<dbReference type="Pfam" id="PF00059">
    <property type="entry name" value="Lectin_C"/>
    <property type="match status" value="1"/>
</dbReference>
<dbReference type="Proteomes" id="UP000683360">
    <property type="component" value="Unassembled WGS sequence"/>
</dbReference>
<dbReference type="PROSITE" id="PS50041">
    <property type="entry name" value="C_TYPE_LECTIN_2"/>
    <property type="match status" value="1"/>
</dbReference>
<feature type="domain" description="C-type lectin" evidence="4">
    <location>
        <begin position="136"/>
        <end position="263"/>
    </location>
</feature>
<keyword evidence="2" id="KW-1133">Transmembrane helix</keyword>
<keyword evidence="6" id="KW-1185">Reference proteome</keyword>
<feature type="transmembrane region" description="Helical" evidence="2">
    <location>
        <begin position="63"/>
        <end position="82"/>
    </location>
</feature>
<keyword evidence="2" id="KW-0472">Membrane</keyword>
<evidence type="ECO:0000259" key="4">
    <source>
        <dbReference type="PROSITE" id="PS50041"/>
    </source>
</evidence>
<evidence type="ECO:0000313" key="6">
    <source>
        <dbReference type="Proteomes" id="UP000683360"/>
    </source>
</evidence>
<dbReference type="PROSITE" id="PS00615">
    <property type="entry name" value="C_TYPE_LECTIN_1"/>
    <property type="match status" value="1"/>
</dbReference>
<keyword evidence="1" id="KW-1015">Disulfide bond</keyword>
<keyword evidence="2" id="KW-0812">Transmembrane</keyword>
<dbReference type="EMBL" id="CAJPWZ010000755">
    <property type="protein sequence ID" value="CAG2200705.1"/>
    <property type="molecule type" value="Genomic_DNA"/>
</dbReference>
<evidence type="ECO:0000256" key="3">
    <source>
        <dbReference type="SAM" id="SignalP"/>
    </source>
</evidence>
<organism evidence="5 6">
    <name type="scientific">Mytilus edulis</name>
    <name type="common">Blue mussel</name>
    <dbReference type="NCBI Taxonomy" id="6550"/>
    <lineage>
        <taxon>Eukaryota</taxon>
        <taxon>Metazoa</taxon>
        <taxon>Spiralia</taxon>
        <taxon>Lophotrochozoa</taxon>
        <taxon>Mollusca</taxon>
        <taxon>Bivalvia</taxon>
        <taxon>Autobranchia</taxon>
        <taxon>Pteriomorphia</taxon>
        <taxon>Mytilida</taxon>
        <taxon>Mytiloidea</taxon>
        <taxon>Mytilidae</taxon>
        <taxon>Mytilinae</taxon>
        <taxon>Mytilus</taxon>
    </lineage>
</organism>
<reference evidence="5" key="1">
    <citation type="submission" date="2021-03" db="EMBL/GenBank/DDBJ databases">
        <authorList>
            <person name="Bekaert M."/>
        </authorList>
    </citation>
    <scope>NUCLEOTIDE SEQUENCE</scope>
</reference>
<dbReference type="CDD" id="cd00037">
    <property type="entry name" value="CLECT"/>
    <property type="match status" value="1"/>
</dbReference>
<name>A0A8S3QY16_MYTED</name>
<sequence length="311" mass="34647">MMKYNKLYLLMIVALLQISAYTAQFIPVQNPINQQPDVILIDDRGSSETSFLDGPDVGTGSNFGLPTIPFLALALLVIPMVMMTMMSTTETSVAPMPVVPTTVSVTVPTPQAAVPTTQCVPTNCPANYRLLNDQTASSNCYFDSGTQSDLIWSDARKACTATPGAYLWRPNSRAEADAVKNTFDIGNSEDVWTGGYSPTQDQNFVFADNMDNNAAFILFSIPFGELDEEEIGQSCLHIEFDNGNNVWEWENEDCEDDERFVCEFPRVSMNILLGISENIEYMFCIIFDMLKHLDSCTCKTNIQCFVFLQKE</sequence>
<dbReference type="Gene3D" id="3.10.100.10">
    <property type="entry name" value="Mannose-Binding Protein A, subunit A"/>
    <property type="match status" value="1"/>
</dbReference>